<name>S1N8W9_9ENTE</name>
<evidence type="ECO:0000313" key="1">
    <source>
        <dbReference type="EMBL" id="EOT43813.1"/>
    </source>
</evidence>
<dbReference type="PATRIC" id="fig|1139219.3.peg.359"/>
<dbReference type="HOGENOM" id="CLU_210899_0_0_9"/>
<reference evidence="1 2" key="1">
    <citation type="submission" date="2013-03" db="EMBL/GenBank/DDBJ databases">
        <title>The Genome Sequence of Enterococcus dispar ATCC_51266 (Illumina only assembly).</title>
        <authorList>
            <consortium name="The Broad Institute Genomics Platform"/>
            <consortium name="The Broad Institute Genome Sequencing Center for Infectious Disease"/>
            <person name="Earl A."/>
            <person name="Russ C."/>
            <person name="Gilmore M."/>
            <person name="Surin D."/>
            <person name="Walker B."/>
            <person name="Young S."/>
            <person name="Zeng Q."/>
            <person name="Gargeya S."/>
            <person name="Fitzgerald M."/>
            <person name="Haas B."/>
            <person name="Abouelleil A."/>
            <person name="Allen A.W."/>
            <person name="Alvarado L."/>
            <person name="Arachchi H.M."/>
            <person name="Berlin A.M."/>
            <person name="Chapman S.B."/>
            <person name="Gainer-Dewar J."/>
            <person name="Goldberg J."/>
            <person name="Griggs A."/>
            <person name="Gujja S."/>
            <person name="Hansen M."/>
            <person name="Howarth C."/>
            <person name="Imamovic A."/>
            <person name="Ireland A."/>
            <person name="Larimer J."/>
            <person name="McCowan C."/>
            <person name="Murphy C."/>
            <person name="Pearson M."/>
            <person name="Poon T.W."/>
            <person name="Priest M."/>
            <person name="Roberts A."/>
            <person name="Saif S."/>
            <person name="Shea T."/>
            <person name="Sisk P."/>
            <person name="Sykes S."/>
            <person name="Wortman J."/>
            <person name="Nusbaum C."/>
            <person name="Birren B."/>
        </authorList>
    </citation>
    <scope>NUCLEOTIDE SEQUENCE [LARGE SCALE GENOMIC DNA]</scope>
    <source>
        <strain evidence="1 2">ATCC 51266</strain>
    </source>
</reference>
<organism evidence="1 2">
    <name type="scientific">Enterococcus dispar ATCC 51266</name>
    <dbReference type="NCBI Taxonomy" id="1139219"/>
    <lineage>
        <taxon>Bacteria</taxon>
        <taxon>Bacillati</taxon>
        <taxon>Bacillota</taxon>
        <taxon>Bacilli</taxon>
        <taxon>Lactobacillales</taxon>
        <taxon>Enterococcaceae</taxon>
        <taxon>Enterococcus</taxon>
    </lineage>
</organism>
<dbReference type="STRING" id="44009.RV01_GL001253"/>
<dbReference type="Proteomes" id="UP000014127">
    <property type="component" value="Unassembled WGS sequence"/>
</dbReference>
<sequence>MGIRDLMETDCVDVDEILLASSNKNKKKKKDIKPLAELVKGGA</sequence>
<proteinExistence type="predicted"/>
<protein>
    <submittedName>
        <fullName evidence="1">Uncharacterized protein</fullName>
    </submittedName>
</protein>
<dbReference type="AlphaFoldDB" id="S1N8W9"/>
<gene>
    <name evidence="1" type="ORF">OMK_00371</name>
</gene>
<accession>S1N8W9</accession>
<keyword evidence="2" id="KW-1185">Reference proteome</keyword>
<comment type="caution">
    <text evidence="1">The sequence shown here is derived from an EMBL/GenBank/DDBJ whole genome shotgun (WGS) entry which is preliminary data.</text>
</comment>
<dbReference type="EMBL" id="AHYR01000002">
    <property type="protein sequence ID" value="EOT43813.1"/>
    <property type="molecule type" value="Genomic_DNA"/>
</dbReference>
<evidence type="ECO:0000313" key="2">
    <source>
        <dbReference type="Proteomes" id="UP000014127"/>
    </source>
</evidence>
<dbReference type="RefSeq" id="WP_016171595.1">
    <property type="nucleotide sequence ID" value="NZ_ASWK01000001.1"/>
</dbReference>